<dbReference type="OrthoDB" id="108192at2"/>
<evidence type="ECO:0000313" key="1">
    <source>
        <dbReference type="EMBL" id="TDQ32883.1"/>
    </source>
</evidence>
<dbReference type="SUPFAM" id="SSF56059">
    <property type="entry name" value="Glutathione synthetase ATP-binding domain-like"/>
    <property type="match status" value="1"/>
</dbReference>
<keyword evidence="2" id="KW-1185">Reference proteome</keyword>
<comment type="caution">
    <text evidence="1">The sequence shown here is derived from an EMBL/GenBank/DDBJ whole genome shotgun (WGS) entry which is preliminary data.</text>
</comment>
<dbReference type="Proteomes" id="UP000295468">
    <property type="component" value="Unassembled WGS sequence"/>
</dbReference>
<accession>A0A4R6TRV4</accession>
<protein>
    <recommendedName>
        <fullName evidence="3">Circularly permuted ATP-grasp superfamily protein</fullName>
    </recommendedName>
</protein>
<name>A0A4R6TRV4_9FLAO</name>
<evidence type="ECO:0008006" key="3">
    <source>
        <dbReference type="Google" id="ProtNLM"/>
    </source>
</evidence>
<dbReference type="RefSeq" id="WP_133642909.1">
    <property type="nucleotide sequence ID" value="NZ_SNYI01000001.1"/>
</dbReference>
<reference evidence="1 2" key="1">
    <citation type="submission" date="2019-03" db="EMBL/GenBank/DDBJ databases">
        <title>Genomic Encyclopedia of Archaeal and Bacterial Type Strains, Phase II (KMG-II): from individual species to whole genera.</title>
        <authorList>
            <person name="Goeker M."/>
        </authorList>
    </citation>
    <scope>NUCLEOTIDE SEQUENCE [LARGE SCALE GENOMIC DNA]</scope>
    <source>
        <strain evidence="1 2">DSM 18435</strain>
    </source>
</reference>
<dbReference type="EMBL" id="SNYI01000001">
    <property type="protein sequence ID" value="TDQ32883.1"/>
    <property type="molecule type" value="Genomic_DNA"/>
</dbReference>
<dbReference type="AlphaFoldDB" id="A0A4R6TRV4"/>
<sequence>MIPEVRASFNSSFDESHYQALLEDMKTRFDEAAGFRISETPVFISKEAKEMIFSACDAIIEQIGKLDFYALREKYIPEDLRSDTPLEDPHFLAIDFGMCVGDNGKIVPQLIELQAFPSLFLYQNYLGAAYRKFYPAVPIDRFDYLFSELTAPAYLEKMRRVILGPQPAENVILLELFPEKQKTRIDFWATKQALGIEVVCVTRILKEGRQLFYEKDGKKVRIRRIYNRVIQDDLLQYPDLELPFRFNEDLDVNWISHPDWFNLISKSIMPRLQHEYIPTSYYLDERPGNLDLQNYVLKPLFSFAGKGVELNPTESMLAAILDKQNYILQQKVEYAPLVKCPDGSYSKVELRILYAKEDKEEHLQPVINLARMGKGKLINVSHATDATWIGSSVCYFES</sequence>
<organism evidence="1 2">
    <name type="scientific">Zeaxanthinibacter enoshimensis</name>
    <dbReference type="NCBI Taxonomy" id="392009"/>
    <lineage>
        <taxon>Bacteria</taxon>
        <taxon>Pseudomonadati</taxon>
        <taxon>Bacteroidota</taxon>
        <taxon>Flavobacteriia</taxon>
        <taxon>Flavobacteriales</taxon>
        <taxon>Flavobacteriaceae</taxon>
        <taxon>Zeaxanthinibacter</taxon>
    </lineage>
</organism>
<gene>
    <name evidence="1" type="ORF">CLV82_0720</name>
</gene>
<proteinExistence type="predicted"/>
<evidence type="ECO:0000313" key="2">
    <source>
        <dbReference type="Proteomes" id="UP000295468"/>
    </source>
</evidence>